<dbReference type="Proteomes" id="UP000515202">
    <property type="component" value="Unplaced"/>
</dbReference>
<sequence>KPWTLCYVAHKHCLSLSPLSGSRLSSFSSSERGGLVSPQLGLCFPLGLCPTPRLSQAVAEPAHLSPPQLFEGLKAFRGSDRSVRLFRPWLNMDRMLRSALRLCLPSFDKVELLECIRRLVEVDKDWVPDSSGASLYVRPVFIGNEPSLGVGRPSRALLFVVLCPVGAYFPGDALTPVSLLADPLFTRAWVGGVGDCKVGG</sequence>
<dbReference type="GeneID" id="105310860"/>
<reference evidence="6" key="1">
    <citation type="submission" date="2025-08" db="UniProtKB">
        <authorList>
            <consortium name="RefSeq"/>
        </authorList>
    </citation>
    <scope>IDENTIFICATION</scope>
    <source>
        <tissue evidence="6">Kidney</tissue>
    </source>
</reference>
<keyword evidence="4" id="KW-0663">Pyridoxal phosphate</keyword>
<dbReference type="PANTHER" id="PTHR11825">
    <property type="entry name" value="SUBGROUP IIII AMINOTRANSFERASE"/>
    <property type="match status" value="1"/>
</dbReference>
<dbReference type="RefSeq" id="XP_011385257.2">
    <property type="nucleotide sequence ID" value="XM_011386955.2"/>
</dbReference>
<gene>
    <name evidence="6" type="primary">LOC105310860</name>
</gene>
<dbReference type="GO" id="GO:0004084">
    <property type="term" value="F:branched-chain-amino-acid transaminase activity"/>
    <property type="evidence" value="ECO:0007669"/>
    <property type="project" value="UniProtKB-EC"/>
</dbReference>
<dbReference type="InterPro" id="IPR005786">
    <property type="entry name" value="B_amino_transII"/>
</dbReference>
<name>A0A6P3RR76_PTEVA</name>
<dbReference type="AlphaFoldDB" id="A0A6P3RR76"/>
<evidence type="ECO:0000256" key="1">
    <source>
        <dbReference type="ARBA" id="ARBA00001933"/>
    </source>
</evidence>
<dbReference type="InterPro" id="IPR036038">
    <property type="entry name" value="Aminotransferase-like"/>
</dbReference>
<feature type="non-terminal residue" evidence="6">
    <location>
        <position position="1"/>
    </location>
</feature>
<evidence type="ECO:0000256" key="2">
    <source>
        <dbReference type="ARBA" id="ARBA00009320"/>
    </source>
</evidence>
<dbReference type="InterPro" id="IPR043131">
    <property type="entry name" value="BCAT-like_N"/>
</dbReference>
<dbReference type="SUPFAM" id="SSF56752">
    <property type="entry name" value="D-aminoacid aminotransferase-like PLP-dependent enzymes"/>
    <property type="match status" value="1"/>
</dbReference>
<dbReference type="OrthoDB" id="1732691at2759"/>
<dbReference type="KEGG" id="pvp:105310860"/>
<proteinExistence type="inferred from homology"/>
<evidence type="ECO:0000313" key="5">
    <source>
        <dbReference type="Proteomes" id="UP000515202"/>
    </source>
</evidence>
<comment type="similarity">
    <text evidence="2">Belongs to the class-IV pyridoxal-phosphate-dependent aminotransferase family.</text>
</comment>
<evidence type="ECO:0000313" key="6">
    <source>
        <dbReference type="RefSeq" id="XP_011385257.2"/>
    </source>
</evidence>
<accession>A0A6P3RR76</accession>
<dbReference type="GO" id="GO:0005739">
    <property type="term" value="C:mitochondrion"/>
    <property type="evidence" value="ECO:0007669"/>
    <property type="project" value="TreeGrafter"/>
</dbReference>
<evidence type="ECO:0000256" key="3">
    <source>
        <dbReference type="ARBA" id="ARBA00013053"/>
    </source>
</evidence>
<dbReference type="EC" id="2.6.1.42" evidence="3"/>
<keyword evidence="5" id="KW-1185">Reference proteome</keyword>
<dbReference type="Gene3D" id="3.30.470.10">
    <property type="match status" value="1"/>
</dbReference>
<comment type="cofactor">
    <cofactor evidence="1">
        <name>pyridoxal 5'-phosphate</name>
        <dbReference type="ChEBI" id="CHEBI:597326"/>
    </cofactor>
</comment>
<dbReference type="PANTHER" id="PTHR11825:SF39">
    <property type="entry name" value="BRANCHED-CHAIN-AMINO-ACID AMINOTRANSFERASE, MITOCHONDRIAL"/>
    <property type="match status" value="1"/>
</dbReference>
<dbReference type="GO" id="GO:0009098">
    <property type="term" value="P:L-leucine biosynthetic process"/>
    <property type="evidence" value="ECO:0007669"/>
    <property type="project" value="TreeGrafter"/>
</dbReference>
<protein>
    <recommendedName>
        <fullName evidence="3">branched-chain-amino-acid transaminase</fullName>
        <ecNumber evidence="3">2.6.1.42</ecNumber>
    </recommendedName>
</protein>
<dbReference type="GO" id="GO:0009099">
    <property type="term" value="P:L-valine biosynthetic process"/>
    <property type="evidence" value="ECO:0007669"/>
    <property type="project" value="TreeGrafter"/>
</dbReference>
<evidence type="ECO:0000256" key="4">
    <source>
        <dbReference type="ARBA" id="ARBA00022898"/>
    </source>
</evidence>
<organism evidence="5 6">
    <name type="scientific">Pteropus vampyrus</name>
    <name type="common">Large flying fox</name>
    <dbReference type="NCBI Taxonomy" id="132908"/>
    <lineage>
        <taxon>Eukaryota</taxon>
        <taxon>Metazoa</taxon>
        <taxon>Chordata</taxon>
        <taxon>Craniata</taxon>
        <taxon>Vertebrata</taxon>
        <taxon>Euteleostomi</taxon>
        <taxon>Mammalia</taxon>
        <taxon>Eutheria</taxon>
        <taxon>Laurasiatheria</taxon>
        <taxon>Chiroptera</taxon>
        <taxon>Yinpterochiroptera</taxon>
        <taxon>Pteropodoidea</taxon>
        <taxon>Pteropodidae</taxon>
        <taxon>Pteropodinae</taxon>
        <taxon>Pteropus</taxon>
    </lineage>
</organism>